<keyword evidence="13" id="KW-1185">Reference proteome</keyword>
<evidence type="ECO:0000259" key="11">
    <source>
        <dbReference type="PROSITE" id="PS51706"/>
    </source>
</evidence>
<dbReference type="AlphaFoldDB" id="A0A7W7B0F0"/>
<dbReference type="PROSITE" id="PS51706">
    <property type="entry name" value="G_ENGB"/>
    <property type="match status" value="1"/>
</dbReference>
<keyword evidence="9 10" id="KW-0131">Cell cycle</keyword>
<keyword evidence="6" id="KW-0460">Magnesium</keyword>
<name>A0A7W7B0F0_9SPHN</name>
<comment type="caution">
    <text evidence="12">The sequence shown here is derived from an EMBL/GenBank/DDBJ whole genome shotgun (WGS) entry which is preliminary data.</text>
</comment>
<dbReference type="GO" id="GO:0005829">
    <property type="term" value="C:cytosol"/>
    <property type="evidence" value="ECO:0007669"/>
    <property type="project" value="TreeGrafter"/>
</dbReference>
<dbReference type="Pfam" id="PF01926">
    <property type="entry name" value="MMR_HSR1"/>
    <property type="match status" value="1"/>
</dbReference>
<protein>
    <recommendedName>
        <fullName evidence="10">Probable GTP-binding protein EngB</fullName>
    </recommendedName>
</protein>
<dbReference type="HAMAP" id="MF_00321">
    <property type="entry name" value="GTPase_EngB"/>
    <property type="match status" value="1"/>
</dbReference>
<dbReference type="PANTHER" id="PTHR11649">
    <property type="entry name" value="MSS1/TRME-RELATED GTP-BINDING PROTEIN"/>
    <property type="match status" value="1"/>
</dbReference>
<evidence type="ECO:0000313" key="13">
    <source>
        <dbReference type="Proteomes" id="UP000566324"/>
    </source>
</evidence>
<gene>
    <name evidence="10" type="primary">engB</name>
    <name evidence="12" type="ORF">GGQ98_001352</name>
</gene>
<evidence type="ECO:0000256" key="9">
    <source>
        <dbReference type="ARBA" id="ARBA00023306"/>
    </source>
</evidence>
<evidence type="ECO:0000256" key="5">
    <source>
        <dbReference type="ARBA" id="ARBA00022741"/>
    </source>
</evidence>
<evidence type="ECO:0000313" key="12">
    <source>
        <dbReference type="EMBL" id="MBB4631738.1"/>
    </source>
</evidence>
<reference evidence="12 13" key="1">
    <citation type="submission" date="2020-08" db="EMBL/GenBank/DDBJ databases">
        <title>Genomic Encyclopedia of Type Strains, Phase IV (KMG-IV): sequencing the most valuable type-strain genomes for metagenomic binning, comparative biology and taxonomic classification.</title>
        <authorList>
            <person name="Goeker M."/>
        </authorList>
    </citation>
    <scope>NUCLEOTIDE SEQUENCE [LARGE SCALE GENOMIC DNA]</scope>
    <source>
        <strain evidence="12 13">DSM 17328</strain>
    </source>
</reference>
<evidence type="ECO:0000256" key="2">
    <source>
        <dbReference type="ARBA" id="ARBA00009638"/>
    </source>
</evidence>
<evidence type="ECO:0000256" key="10">
    <source>
        <dbReference type="HAMAP-Rule" id="MF_00321"/>
    </source>
</evidence>
<dbReference type="NCBIfam" id="TIGR03598">
    <property type="entry name" value="GTPase_YsxC"/>
    <property type="match status" value="1"/>
</dbReference>
<feature type="domain" description="EngB-type G" evidence="11">
    <location>
        <begin position="33"/>
        <end position="210"/>
    </location>
</feature>
<dbReference type="InterPro" id="IPR030393">
    <property type="entry name" value="G_ENGB_dom"/>
</dbReference>
<accession>A0A7W7B0F0</accession>
<proteinExistence type="inferred from homology"/>
<comment type="function">
    <text evidence="10">Necessary for normal cell division and for the maintenance of normal septation.</text>
</comment>
<evidence type="ECO:0000256" key="6">
    <source>
        <dbReference type="ARBA" id="ARBA00022842"/>
    </source>
</evidence>
<dbReference type="EMBL" id="JACHNZ010000012">
    <property type="protein sequence ID" value="MBB4631738.1"/>
    <property type="molecule type" value="Genomic_DNA"/>
</dbReference>
<evidence type="ECO:0000256" key="3">
    <source>
        <dbReference type="ARBA" id="ARBA00022618"/>
    </source>
</evidence>
<dbReference type="SUPFAM" id="SSF52540">
    <property type="entry name" value="P-loop containing nucleoside triphosphate hydrolases"/>
    <property type="match status" value="1"/>
</dbReference>
<dbReference type="Proteomes" id="UP000566324">
    <property type="component" value="Unassembled WGS sequence"/>
</dbReference>
<evidence type="ECO:0000256" key="1">
    <source>
        <dbReference type="ARBA" id="ARBA00001946"/>
    </source>
</evidence>
<evidence type="ECO:0000256" key="7">
    <source>
        <dbReference type="ARBA" id="ARBA00023134"/>
    </source>
</evidence>
<dbReference type="RefSeq" id="WP_184066958.1">
    <property type="nucleotide sequence ID" value="NZ_JACHNZ010000012.1"/>
</dbReference>
<keyword evidence="3 10" id="KW-0132">Cell division</keyword>
<dbReference type="InterPro" id="IPR027417">
    <property type="entry name" value="P-loop_NTPase"/>
</dbReference>
<dbReference type="GO" id="GO:0000917">
    <property type="term" value="P:division septum assembly"/>
    <property type="evidence" value="ECO:0007669"/>
    <property type="project" value="UniProtKB-KW"/>
</dbReference>
<keyword evidence="7 10" id="KW-0342">GTP-binding</keyword>
<dbReference type="PANTHER" id="PTHR11649:SF13">
    <property type="entry name" value="ENGB-TYPE G DOMAIN-CONTAINING PROTEIN"/>
    <property type="match status" value="1"/>
</dbReference>
<keyword evidence="4" id="KW-0479">Metal-binding</keyword>
<dbReference type="Gene3D" id="3.40.50.300">
    <property type="entry name" value="P-loop containing nucleotide triphosphate hydrolases"/>
    <property type="match status" value="1"/>
</dbReference>
<dbReference type="CDD" id="cd01876">
    <property type="entry name" value="YihA_EngB"/>
    <property type="match status" value="1"/>
</dbReference>
<keyword evidence="5 10" id="KW-0547">Nucleotide-binding</keyword>
<organism evidence="12 13">
    <name type="scientific">Sphingosinicella soli</name>
    <dbReference type="NCBI Taxonomy" id="333708"/>
    <lineage>
        <taxon>Bacteria</taxon>
        <taxon>Pseudomonadati</taxon>
        <taxon>Pseudomonadota</taxon>
        <taxon>Alphaproteobacteria</taxon>
        <taxon>Sphingomonadales</taxon>
        <taxon>Sphingosinicellaceae</taxon>
        <taxon>Sphingosinicella</taxon>
    </lineage>
</organism>
<sequence>MTGISPREANRLFTGPIAFVKSAPTMEDLPLANLPEVAFAGRSNVGKSSLLNALTARKGMARTSNTPGRTQLLNIFDVGEPAELRLVDMPGYGYAEAPKKMVDAWKRAVFDYLRGRANLKRVLLLIDSRRGVGPVDEDVMDMLDSAAVSYQIVLTKTDKVKESWVAKLREDLPALLKRHPASFPSLLATSSEKNQGIDELRVAVLAAAKDEAGV</sequence>
<evidence type="ECO:0000256" key="8">
    <source>
        <dbReference type="ARBA" id="ARBA00023210"/>
    </source>
</evidence>
<comment type="cofactor">
    <cofactor evidence="1">
        <name>Mg(2+)</name>
        <dbReference type="ChEBI" id="CHEBI:18420"/>
    </cofactor>
</comment>
<dbReference type="GO" id="GO:0005525">
    <property type="term" value="F:GTP binding"/>
    <property type="evidence" value="ECO:0007669"/>
    <property type="project" value="UniProtKB-UniRule"/>
</dbReference>
<dbReference type="InterPro" id="IPR019987">
    <property type="entry name" value="GTP-bd_ribosome_bio_YsxC"/>
</dbReference>
<keyword evidence="8 10" id="KW-0717">Septation</keyword>
<dbReference type="InterPro" id="IPR006073">
    <property type="entry name" value="GTP-bd"/>
</dbReference>
<comment type="similarity">
    <text evidence="2 10">Belongs to the TRAFAC class TrmE-Era-EngA-EngB-Septin-like GTPase superfamily. EngB GTPase family.</text>
</comment>
<dbReference type="GO" id="GO:0046872">
    <property type="term" value="F:metal ion binding"/>
    <property type="evidence" value="ECO:0007669"/>
    <property type="project" value="UniProtKB-KW"/>
</dbReference>
<evidence type="ECO:0000256" key="4">
    <source>
        <dbReference type="ARBA" id="ARBA00022723"/>
    </source>
</evidence>